<organism evidence="3 4">
    <name type="scientific">Streptomyces corynorhini</name>
    <dbReference type="NCBI Taxonomy" id="2282652"/>
    <lineage>
        <taxon>Bacteria</taxon>
        <taxon>Bacillati</taxon>
        <taxon>Actinomycetota</taxon>
        <taxon>Actinomycetes</taxon>
        <taxon>Kitasatosporales</taxon>
        <taxon>Streptomycetaceae</taxon>
        <taxon>Streptomyces</taxon>
    </lineage>
</organism>
<reference evidence="3 4" key="1">
    <citation type="submission" date="2018-07" db="EMBL/GenBank/DDBJ databases">
        <title>Streptomyces species from bats.</title>
        <authorList>
            <person name="Dunlap C."/>
        </authorList>
    </citation>
    <scope>NUCLEOTIDE SEQUENCE [LARGE SCALE GENOMIC DNA]</scope>
    <source>
        <strain evidence="3 4">AC230</strain>
    </source>
</reference>
<evidence type="ECO:0000256" key="1">
    <source>
        <dbReference type="SAM" id="SignalP"/>
    </source>
</evidence>
<dbReference type="AlphaFoldDB" id="A0A370ARL8"/>
<dbReference type="Gene3D" id="3.40.50.410">
    <property type="entry name" value="von Willebrand factor, type A domain"/>
    <property type="match status" value="1"/>
</dbReference>
<evidence type="ECO:0000259" key="2">
    <source>
        <dbReference type="PROSITE" id="PS50234"/>
    </source>
</evidence>
<keyword evidence="1" id="KW-0732">Signal</keyword>
<feature type="chain" id="PRO_5016852187" evidence="1">
    <location>
        <begin position="26"/>
        <end position="447"/>
    </location>
</feature>
<evidence type="ECO:0000313" key="4">
    <source>
        <dbReference type="Proteomes" id="UP000253741"/>
    </source>
</evidence>
<gene>
    <name evidence="3" type="ORF">DVH02_34370</name>
</gene>
<dbReference type="CDD" id="cd00198">
    <property type="entry name" value="vWFA"/>
    <property type="match status" value="1"/>
</dbReference>
<dbReference type="PROSITE" id="PS50234">
    <property type="entry name" value="VWFA"/>
    <property type="match status" value="1"/>
</dbReference>
<keyword evidence="4" id="KW-1185">Reference proteome</keyword>
<dbReference type="InterPro" id="IPR036465">
    <property type="entry name" value="vWFA_dom_sf"/>
</dbReference>
<comment type="caution">
    <text evidence="3">The sequence shown here is derived from an EMBL/GenBank/DDBJ whole genome shotgun (WGS) entry which is preliminary data.</text>
</comment>
<feature type="domain" description="VWFA" evidence="2">
    <location>
        <begin position="64"/>
        <end position="216"/>
    </location>
</feature>
<dbReference type="EMBL" id="QQNA01000448">
    <property type="protein sequence ID" value="RDG30294.1"/>
    <property type="molecule type" value="Genomic_DNA"/>
</dbReference>
<dbReference type="SUPFAM" id="SSF53300">
    <property type="entry name" value="vWA-like"/>
    <property type="match status" value="1"/>
</dbReference>
<dbReference type="InterPro" id="IPR002035">
    <property type="entry name" value="VWF_A"/>
</dbReference>
<accession>A0A370ARL8</accession>
<name>A0A370ARL8_9ACTN</name>
<dbReference type="RefSeq" id="WP_147286215.1">
    <property type="nucleotide sequence ID" value="NZ_QQNA01000448.1"/>
</dbReference>
<dbReference type="Proteomes" id="UP000253741">
    <property type="component" value="Unassembled WGS sequence"/>
</dbReference>
<evidence type="ECO:0000313" key="3">
    <source>
        <dbReference type="EMBL" id="RDG30294.1"/>
    </source>
</evidence>
<proteinExistence type="predicted"/>
<feature type="non-terminal residue" evidence="3">
    <location>
        <position position="447"/>
    </location>
</feature>
<protein>
    <submittedName>
        <fullName evidence="3">VWA domain-containing protein</fullName>
    </submittedName>
</protein>
<sequence length="447" mass="46659">MSTLRVLPFALLLLVAGSVPSSAVAPPDPENPVTPAVVTERLDPGASLPVAKQVLTPVIPPKPDIVLLVDGTLSMEGSIQDLKTDLPRITDAVLAAQPDSRFAVATYGDQEVDADRGEVYTVLQGLTGDLDAVKQGVDKLTWERGQGSQGPAEDWINGLWEIAHGSGGQTVFREDASPLIVLIGDASSHNPSMEHTLDDTILALRNAGIRVVGVDIETAIGDGLNGTGYAGIPGQIEDPRIDPDQATRVIRETNGKMVEGVDENAVVAAILEGLRDLPITVGHQLDACDPALTVTLDPPTRTVESGKVAAFDETIHLAEDAPQGTRLTCTVQFLLGAGGQGTQDLGPRALPADPDLTQTIDIDVNDVGAPVVTVDNRTVRTLSPDGVLGGGRVRDADAVGAEGAHRTVVHGDHRGSDVIDVDVDGLRQIRVGGQGAWAEVLRALPTG</sequence>
<feature type="signal peptide" evidence="1">
    <location>
        <begin position="1"/>
        <end position="25"/>
    </location>
</feature>